<keyword evidence="1" id="KW-0472">Membrane</keyword>
<evidence type="ECO:0000313" key="2">
    <source>
        <dbReference type="EMBL" id="PIL29910.1"/>
    </source>
</evidence>
<protein>
    <submittedName>
        <fullName evidence="2">Uncharacterized protein</fullName>
    </submittedName>
</protein>
<keyword evidence="3" id="KW-1185">Reference proteome</keyword>
<dbReference type="Proteomes" id="UP000230002">
    <property type="component" value="Unassembled WGS sequence"/>
</dbReference>
<name>A0A2G8S803_9APHY</name>
<sequence>MHVMLYNGSVYLLTVTGANILNLILYQTSSGTLSYAGAITSSLNSVLTCRFLLDLRQADRRATAPTSPSAASSLDFNVVVAGSSQTVSRRSLPAFVASMGSEVPTGLDFVDVIARDPDEANEEVSREVGALP</sequence>
<dbReference type="EMBL" id="AYKW01000017">
    <property type="protein sequence ID" value="PIL29910.1"/>
    <property type="molecule type" value="Genomic_DNA"/>
</dbReference>
<feature type="transmembrane region" description="Helical" evidence="1">
    <location>
        <begin position="9"/>
        <end position="27"/>
    </location>
</feature>
<gene>
    <name evidence="2" type="ORF">GSI_07820</name>
</gene>
<feature type="transmembrane region" description="Helical" evidence="1">
    <location>
        <begin position="33"/>
        <end position="53"/>
    </location>
</feature>
<comment type="caution">
    <text evidence="2">The sequence shown here is derived from an EMBL/GenBank/DDBJ whole genome shotgun (WGS) entry which is preliminary data.</text>
</comment>
<evidence type="ECO:0000313" key="3">
    <source>
        <dbReference type="Proteomes" id="UP000230002"/>
    </source>
</evidence>
<dbReference type="OrthoDB" id="2758490at2759"/>
<proteinExistence type="predicted"/>
<organism evidence="2 3">
    <name type="scientific">Ganoderma sinense ZZ0214-1</name>
    <dbReference type="NCBI Taxonomy" id="1077348"/>
    <lineage>
        <taxon>Eukaryota</taxon>
        <taxon>Fungi</taxon>
        <taxon>Dikarya</taxon>
        <taxon>Basidiomycota</taxon>
        <taxon>Agaricomycotina</taxon>
        <taxon>Agaricomycetes</taxon>
        <taxon>Polyporales</taxon>
        <taxon>Polyporaceae</taxon>
        <taxon>Ganoderma</taxon>
    </lineage>
</organism>
<evidence type="ECO:0000256" key="1">
    <source>
        <dbReference type="SAM" id="Phobius"/>
    </source>
</evidence>
<accession>A0A2G8S803</accession>
<dbReference type="AlphaFoldDB" id="A0A2G8S803"/>
<keyword evidence="1" id="KW-1133">Transmembrane helix</keyword>
<reference evidence="2 3" key="1">
    <citation type="journal article" date="2015" name="Sci. Rep.">
        <title>Chromosome-level genome map provides insights into diverse defense mechanisms in the medicinal fungus Ganoderma sinense.</title>
        <authorList>
            <person name="Zhu Y."/>
            <person name="Xu J."/>
            <person name="Sun C."/>
            <person name="Zhou S."/>
            <person name="Xu H."/>
            <person name="Nelson D.R."/>
            <person name="Qian J."/>
            <person name="Song J."/>
            <person name="Luo H."/>
            <person name="Xiang L."/>
            <person name="Li Y."/>
            <person name="Xu Z."/>
            <person name="Ji A."/>
            <person name="Wang L."/>
            <person name="Lu S."/>
            <person name="Hayward A."/>
            <person name="Sun W."/>
            <person name="Li X."/>
            <person name="Schwartz D.C."/>
            <person name="Wang Y."/>
            <person name="Chen S."/>
        </authorList>
    </citation>
    <scope>NUCLEOTIDE SEQUENCE [LARGE SCALE GENOMIC DNA]</scope>
    <source>
        <strain evidence="2 3">ZZ0214-1</strain>
    </source>
</reference>
<keyword evidence="1" id="KW-0812">Transmembrane</keyword>